<dbReference type="PANTHER" id="PTHR18964:SF146">
    <property type="entry name" value="POLYPHOSPHATE GLUCOKINASE"/>
    <property type="match status" value="1"/>
</dbReference>
<dbReference type="SUPFAM" id="SSF53067">
    <property type="entry name" value="Actin-like ATPase domain"/>
    <property type="match status" value="1"/>
</dbReference>
<proteinExistence type="predicted"/>
<dbReference type="InterPro" id="IPR043129">
    <property type="entry name" value="ATPase_NBD"/>
</dbReference>
<dbReference type="Pfam" id="PF00480">
    <property type="entry name" value="ROK"/>
    <property type="match status" value="1"/>
</dbReference>
<name>A0A6J6TUU9_9ZZZZ</name>
<gene>
    <name evidence="1" type="ORF">UFOPK2761_01998</name>
</gene>
<dbReference type="Gene3D" id="3.30.420.40">
    <property type="match status" value="2"/>
</dbReference>
<accession>A0A6J6TUU9</accession>
<reference evidence="1" key="1">
    <citation type="submission" date="2020-05" db="EMBL/GenBank/DDBJ databases">
        <authorList>
            <person name="Chiriac C."/>
            <person name="Salcher M."/>
            <person name="Ghai R."/>
            <person name="Kavagutti S V."/>
        </authorList>
    </citation>
    <scope>NUCLEOTIDE SEQUENCE</scope>
</reference>
<evidence type="ECO:0000313" key="1">
    <source>
        <dbReference type="EMBL" id="CAB4751381.1"/>
    </source>
</evidence>
<dbReference type="EMBL" id="CAEZYQ010000015">
    <property type="protein sequence ID" value="CAB4751381.1"/>
    <property type="molecule type" value="Genomic_DNA"/>
</dbReference>
<dbReference type="PANTHER" id="PTHR18964">
    <property type="entry name" value="ROK (REPRESSOR, ORF, KINASE) FAMILY"/>
    <property type="match status" value="1"/>
</dbReference>
<dbReference type="AlphaFoldDB" id="A0A6J6TUU9"/>
<dbReference type="InterPro" id="IPR000600">
    <property type="entry name" value="ROK"/>
</dbReference>
<dbReference type="CDD" id="cd24058">
    <property type="entry name" value="ASKHA_NBD_ROK_PPGK"/>
    <property type="match status" value="1"/>
</dbReference>
<organism evidence="1">
    <name type="scientific">freshwater metagenome</name>
    <dbReference type="NCBI Taxonomy" id="449393"/>
    <lineage>
        <taxon>unclassified sequences</taxon>
        <taxon>metagenomes</taxon>
        <taxon>ecological metagenomes</taxon>
    </lineage>
</organism>
<dbReference type="NCBIfam" id="NF045942">
    <property type="entry name" value="PolPhglucPhase"/>
    <property type="match status" value="1"/>
</dbReference>
<protein>
    <submittedName>
        <fullName evidence="1">Unannotated protein</fullName>
    </submittedName>
</protein>
<sequence>MSAPPPLGIDFGGTGIKGAPVDLATGDFAAERVRIPTPRPATPDAVAAVFVELLAAFPEATGPVGVTVPGIVRHGVVGSAANIDDSWIGVDADALFSEATGREVHVVNDADAAGLAEVRYGAAAGHRGLVILTTLGTGIGSAMVHDGVLVPNSELGHLLVDGAIGGSTGAAVAEERASNRARETEELSMEEWAARLTDYYRHLERLFSPDLFLVGGGISKRSEEFLPLLDIDTEIIPATLRNKAGVVGAALHAVHAAG</sequence>